<dbReference type="CDD" id="cd16454">
    <property type="entry name" value="RING-H2_PA-TM-RING"/>
    <property type="match status" value="1"/>
</dbReference>
<dbReference type="AlphaFoldDB" id="A0AAE0VM22"/>
<dbReference type="PANTHER" id="PTHR15302:SF0">
    <property type="entry name" value="E3 UBIQUITIN-PROTEIN LIGASE RNF103"/>
    <property type="match status" value="1"/>
</dbReference>
<dbReference type="GO" id="GO:0016567">
    <property type="term" value="P:protein ubiquitination"/>
    <property type="evidence" value="ECO:0007669"/>
    <property type="project" value="InterPro"/>
</dbReference>
<keyword evidence="5" id="KW-1133">Transmembrane helix</keyword>
<evidence type="ECO:0000256" key="3">
    <source>
        <dbReference type="PROSITE-ProRule" id="PRU00175"/>
    </source>
</evidence>
<evidence type="ECO:0000256" key="1">
    <source>
        <dbReference type="ARBA" id="ARBA00022771"/>
    </source>
</evidence>
<comment type="caution">
    <text evidence="7">The sequence shown here is derived from an EMBL/GenBank/DDBJ whole genome shotgun (WGS) entry which is preliminary data.</text>
</comment>
<dbReference type="PROSITE" id="PS50089">
    <property type="entry name" value="ZF_RING_2"/>
    <property type="match status" value="1"/>
</dbReference>
<dbReference type="SMART" id="SM00184">
    <property type="entry name" value="RING"/>
    <property type="match status" value="1"/>
</dbReference>
<feature type="transmembrane region" description="Helical" evidence="5">
    <location>
        <begin position="393"/>
        <end position="413"/>
    </location>
</feature>
<keyword evidence="1 3" id="KW-0479">Metal-binding</keyword>
<evidence type="ECO:0000313" key="7">
    <source>
        <dbReference type="EMBL" id="KAK3581822.1"/>
    </source>
</evidence>
<dbReference type="InterPro" id="IPR042494">
    <property type="entry name" value="RNF103"/>
</dbReference>
<feature type="transmembrane region" description="Helical" evidence="5">
    <location>
        <begin position="333"/>
        <end position="354"/>
    </location>
</feature>
<keyword evidence="5" id="KW-0472">Membrane</keyword>
<dbReference type="InterPro" id="IPR001841">
    <property type="entry name" value="Znf_RING"/>
</dbReference>
<dbReference type="InterPro" id="IPR036249">
    <property type="entry name" value="Thioredoxin-like_sf"/>
</dbReference>
<evidence type="ECO:0000256" key="4">
    <source>
        <dbReference type="SAM" id="MobiDB-lite"/>
    </source>
</evidence>
<dbReference type="GO" id="GO:0008270">
    <property type="term" value="F:zinc ion binding"/>
    <property type="evidence" value="ECO:0007669"/>
    <property type="project" value="UniProtKB-KW"/>
</dbReference>
<accession>A0AAE0VM22</accession>
<keyword evidence="5" id="KW-0812">Transmembrane</keyword>
<evidence type="ECO:0000313" key="8">
    <source>
        <dbReference type="Proteomes" id="UP001195483"/>
    </source>
</evidence>
<dbReference type="GO" id="GO:0005783">
    <property type="term" value="C:endoplasmic reticulum"/>
    <property type="evidence" value="ECO:0007669"/>
    <property type="project" value="TreeGrafter"/>
</dbReference>
<feature type="domain" description="RING-type" evidence="6">
    <location>
        <begin position="612"/>
        <end position="654"/>
    </location>
</feature>
<evidence type="ECO:0000256" key="2">
    <source>
        <dbReference type="ARBA" id="ARBA00022833"/>
    </source>
</evidence>
<protein>
    <recommendedName>
        <fullName evidence="6">RING-type domain-containing protein</fullName>
    </recommendedName>
</protein>
<dbReference type="GO" id="GO:0004842">
    <property type="term" value="F:ubiquitin-protein transferase activity"/>
    <property type="evidence" value="ECO:0007669"/>
    <property type="project" value="InterPro"/>
</dbReference>
<dbReference type="EMBL" id="JAEAOA010000501">
    <property type="protein sequence ID" value="KAK3581822.1"/>
    <property type="molecule type" value="Genomic_DNA"/>
</dbReference>
<evidence type="ECO:0000256" key="5">
    <source>
        <dbReference type="SAM" id="Phobius"/>
    </source>
</evidence>
<dbReference type="SUPFAM" id="SSF52833">
    <property type="entry name" value="Thioredoxin-like"/>
    <property type="match status" value="1"/>
</dbReference>
<dbReference type="Gene3D" id="3.40.30.10">
    <property type="entry name" value="Glutaredoxin"/>
    <property type="match status" value="1"/>
</dbReference>
<evidence type="ECO:0000259" key="6">
    <source>
        <dbReference type="PROSITE" id="PS50089"/>
    </source>
</evidence>
<sequence>MWFKVVLLLIYLCVLFILARLIEVMTHHEQGQLSRRLLDPMALTVPNLKALLEQRGVIYYGLVEKSEFSDLVKASGDVSKEDLEAAIMLQADNSATPIIQFKGGYDFNQQVEDAKDSMWLVEVVANSERQNLVVETWRHVQRKLNKFNVRFGRFDCSKDKSYCRKKNWSTSINSKLVVAIPEHHKEEKVYVRLITYPGHIETESIYKWVRQNLDSHIRSIGSYNTYKTDWLTYKSELNPEVRAIFFSTMATIPMFFSALSVRFPGRVKIGYVNTKTQQGKYLVQNANIGNATSTYLIITAERTYYYGYNRGEILSFHYMEFFLKTLYPSLNDVFMLCIIVVNTLGSFEISLTPGKLTTKIYRLCLCLFKFNVMFTLCWAALLKINKLPLIQTFVHWAIRTIRLITTTSIFSVIRKDVIFYFIHWPLLLFSFLTYLIVTCFIYEKIGYTHPSYSEQRTEALTLSRDTYPGLVNSVVDAPVAENSSDSEQAYDPPNSERDESNPPEAERDDSDPLDAEQQGSDRPDAEHEVSESIFFPVFGQQRSATYTFQLSRSPFQRHVFPSVSSSGIFLDPQVANLFHLQERVPDGYIKRLKTWKYRPDLPREGFEDNDGCTICQEPFVAMEYLVDLPCLHSFHEKCIVPWLTEGKHSCPNCRQPSYIRV</sequence>
<proteinExistence type="predicted"/>
<feature type="region of interest" description="Disordered" evidence="4">
    <location>
        <begin position="481"/>
        <end position="527"/>
    </location>
</feature>
<dbReference type="GO" id="GO:0036503">
    <property type="term" value="P:ERAD pathway"/>
    <property type="evidence" value="ECO:0007669"/>
    <property type="project" value="TreeGrafter"/>
</dbReference>
<feature type="transmembrane region" description="Helical" evidence="5">
    <location>
        <begin position="243"/>
        <end position="261"/>
    </location>
</feature>
<dbReference type="InterPro" id="IPR013083">
    <property type="entry name" value="Znf_RING/FYVE/PHD"/>
</dbReference>
<dbReference type="SUPFAM" id="SSF57850">
    <property type="entry name" value="RING/U-box"/>
    <property type="match status" value="1"/>
</dbReference>
<keyword evidence="1 3" id="KW-0863">Zinc-finger</keyword>
<reference evidence="7" key="2">
    <citation type="journal article" date="2021" name="Genome Biol. Evol.">
        <title>Developing a high-quality reference genome for a parasitic bivalve with doubly uniparental inheritance (Bivalvia: Unionida).</title>
        <authorList>
            <person name="Smith C.H."/>
        </authorList>
    </citation>
    <scope>NUCLEOTIDE SEQUENCE</scope>
    <source>
        <strain evidence="7">CHS0354</strain>
        <tissue evidence="7">Mantle</tissue>
    </source>
</reference>
<organism evidence="7 8">
    <name type="scientific">Potamilus streckersoni</name>
    <dbReference type="NCBI Taxonomy" id="2493646"/>
    <lineage>
        <taxon>Eukaryota</taxon>
        <taxon>Metazoa</taxon>
        <taxon>Spiralia</taxon>
        <taxon>Lophotrochozoa</taxon>
        <taxon>Mollusca</taxon>
        <taxon>Bivalvia</taxon>
        <taxon>Autobranchia</taxon>
        <taxon>Heteroconchia</taxon>
        <taxon>Palaeoheterodonta</taxon>
        <taxon>Unionida</taxon>
        <taxon>Unionoidea</taxon>
        <taxon>Unionidae</taxon>
        <taxon>Ambleminae</taxon>
        <taxon>Lampsilini</taxon>
        <taxon>Potamilus</taxon>
    </lineage>
</organism>
<keyword evidence="2" id="KW-0862">Zinc</keyword>
<dbReference type="PANTHER" id="PTHR15302">
    <property type="entry name" value="E3 UBIQUITIN-PROTEIN LIGASE RNF103"/>
    <property type="match status" value="1"/>
</dbReference>
<feature type="transmembrane region" description="Helical" evidence="5">
    <location>
        <begin position="360"/>
        <end position="381"/>
    </location>
</feature>
<dbReference type="Gene3D" id="3.30.40.10">
    <property type="entry name" value="Zinc/RING finger domain, C3HC4 (zinc finger)"/>
    <property type="match status" value="1"/>
</dbReference>
<reference evidence="7" key="3">
    <citation type="submission" date="2023-05" db="EMBL/GenBank/DDBJ databases">
        <authorList>
            <person name="Smith C.H."/>
        </authorList>
    </citation>
    <scope>NUCLEOTIDE SEQUENCE</scope>
    <source>
        <strain evidence="7">CHS0354</strain>
        <tissue evidence="7">Mantle</tissue>
    </source>
</reference>
<dbReference type="Pfam" id="PF13639">
    <property type="entry name" value="zf-RING_2"/>
    <property type="match status" value="1"/>
</dbReference>
<gene>
    <name evidence="7" type="ORF">CHS0354_007223</name>
</gene>
<dbReference type="Proteomes" id="UP001195483">
    <property type="component" value="Unassembled WGS sequence"/>
</dbReference>
<feature type="transmembrane region" description="Helical" evidence="5">
    <location>
        <begin position="419"/>
        <end position="442"/>
    </location>
</feature>
<reference evidence="7" key="1">
    <citation type="journal article" date="2021" name="Genome Biol. Evol.">
        <title>A High-Quality Reference Genome for a Parasitic Bivalve with Doubly Uniparental Inheritance (Bivalvia: Unionida).</title>
        <authorList>
            <person name="Smith C.H."/>
        </authorList>
    </citation>
    <scope>NUCLEOTIDE SEQUENCE</scope>
    <source>
        <strain evidence="7">CHS0354</strain>
    </source>
</reference>
<keyword evidence="8" id="KW-1185">Reference proteome</keyword>
<name>A0AAE0VM22_9BIVA</name>